<name>A0ABQ7U2K5_SOLTU</name>
<reference evidence="1 2" key="1">
    <citation type="journal article" date="2021" name="bioRxiv">
        <title>Chromosome-scale and haplotype-resolved genome assembly of a tetraploid potato cultivar.</title>
        <authorList>
            <person name="Sun H."/>
            <person name="Jiao W.-B."/>
            <person name="Krause K."/>
            <person name="Campoy J.A."/>
            <person name="Goel M."/>
            <person name="Folz-Donahue K."/>
            <person name="Kukat C."/>
            <person name="Huettel B."/>
            <person name="Schneeberger K."/>
        </authorList>
    </citation>
    <scope>NUCLEOTIDE SEQUENCE [LARGE SCALE GENOMIC DNA]</scope>
    <source>
        <strain evidence="1">SolTubOtavaFocal</strain>
        <tissue evidence="1">Leaves</tissue>
    </source>
</reference>
<keyword evidence="2" id="KW-1185">Reference proteome</keyword>
<organism evidence="1 2">
    <name type="scientific">Solanum tuberosum</name>
    <name type="common">Potato</name>
    <dbReference type="NCBI Taxonomy" id="4113"/>
    <lineage>
        <taxon>Eukaryota</taxon>
        <taxon>Viridiplantae</taxon>
        <taxon>Streptophyta</taxon>
        <taxon>Embryophyta</taxon>
        <taxon>Tracheophyta</taxon>
        <taxon>Spermatophyta</taxon>
        <taxon>Magnoliopsida</taxon>
        <taxon>eudicotyledons</taxon>
        <taxon>Gunneridae</taxon>
        <taxon>Pentapetalae</taxon>
        <taxon>asterids</taxon>
        <taxon>lamiids</taxon>
        <taxon>Solanales</taxon>
        <taxon>Solanaceae</taxon>
        <taxon>Solanoideae</taxon>
        <taxon>Solaneae</taxon>
        <taxon>Solanum</taxon>
    </lineage>
</organism>
<dbReference type="Proteomes" id="UP000826656">
    <property type="component" value="Unassembled WGS sequence"/>
</dbReference>
<accession>A0ABQ7U2K5</accession>
<sequence>MKLKKQQRQQKNLQGKEETLEKTADNFWGLRYGDKTQVLAAAAVVEVASSAAAVIEVASSAAAVIEVASSAAVVEVVEIAIVIVVETPQEIVFPSNWVSLDERSV</sequence>
<evidence type="ECO:0000313" key="2">
    <source>
        <dbReference type="Proteomes" id="UP000826656"/>
    </source>
</evidence>
<comment type="caution">
    <text evidence="1">The sequence shown here is derived from an EMBL/GenBank/DDBJ whole genome shotgun (WGS) entry which is preliminary data.</text>
</comment>
<dbReference type="EMBL" id="JAIVGD010000026">
    <property type="protein sequence ID" value="KAH0741157.1"/>
    <property type="molecule type" value="Genomic_DNA"/>
</dbReference>
<gene>
    <name evidence="1" type="ORF">KY290_034200</name>
</gene>
<evidence type="ECO:0000313" key="1">
    <source>
        <dbReference type="EMBL" id="KAH0741157.1"/>
    </source>
</evidence>
<proteinExistence type="predicted"/>
<protein>
    <submittedName>
        <fullName evidence="1">Uncharacterized protein</fullName>
    </submittedName>
</protein>